<reference evidence="1 2" key="1">
    <citation type="submission" date="2020-04" db="EMBL/GenBank/DDBJ databases">
        <title>MicrobeNet Type strains.</title>
        <authorList>
            <person name="Nicholson A.C."/>
        </authorList>
    </citation>
    <scope>NUCLEOTIDE SEQUENCE [LARGE SCALE GENOMIC DNA]</scope>
    <source>
        <strain evidence="1 2">DSM 40738</strain>
    </source>
</reference>
<dbReference type="AlphaFoldDB" id="A0AA44DAA1"/>
<dbReference type="Proteomes" id="UP000570003">
    <property type="component" value="Unassembled WGS sequence"/>
</dbReference>
<dbReference type="EMBL" id="JAAXOU010000002">
    <property type="protein sequence ID" value="NKY12672.1"/>
    <property type="molecule type" value="Genomic_DNA"/>
</dbReference>
<gene>
    <name evidence="1" type="ORF">HGA06_00350</name>
</gene>
<evidence type="ECO:0000313" key="1">
    <source>
        <dbReference type="EMBL" id="NKY12672.1"/>
    </source>
</evidence>
<evidence type="ECO:0000313" key="2">
    <source>
        <dbReference type="Proteomes" id="UP000570003"/>
    </source>
</evidence>
<proteinExistence type="predicted"/>
<accession>A0AA44DAA1</accession>
<name>A0AA44DAA1_STRE0</name>
<sequence>MRGHFKKRRRVLTGVFVALAATGYVLVSSAPAYQSVDRATKGYMLTPADSIGQYRKFWEYLQDLSTRECEGAPSDADCYIARTEVGRPVREEAIGVKDPAIVRTQYRYGGRTLLVDGFWGTIDDPVTTLDNFFDAIDDDEQEFRGELVGPRERFGPTGFRGALLECQNADLQRMGSVKARSTPTMRVPICVLADHSIVAAVAVVDSRQVRDDSPGLTRSQVARLAADLYASSRTKYWHGVCTWSYCNGKRNEWMDD</sequence>
<protein>
    <submittedName>
        <fullName evidence="1">Uncharacterized protein</fullName>
    </submittedName>
</protein>
<organism evidence="1 2">
    <name type="scientific">Streptomyces somaliensis (strain ATCC 33201 / DSM 40738 / JCM 12659 / KCTC 9044 / NCTC 11332 / NRRL B-12077 / IP 733)</name>
    <dbReference type="NCBI Taxonomy" id="1134445"/>
    <lineage>
        <taxon>Bacteria</taxon>
        <taxon>Bacillati</taxon>
        <taxon>Actinomycetota</taxon>
        <taxon>Actinomycetes</taxon>
        <taxon>Kitasatosporales</taxon>
        <taxon>Streptomycetaceae</taxon>
        <taxon>Streptomyces</taxon>
    </lineage>
</organism>
<keyword evidence="2" id="KW-1185">Reference proteome</keyword>
<dbReference type="RefSeq" id="WP_168436956.1">
    <property type="nucleotide sequence ID" value="NZ_JAAXOU010000002.1"/>
</dbReference>
<comment type="caution">
    <text evidence="1">The sequence shown here is derived from an EMBL/GenBank/DDBJ whole genome shotgun (WGS) entry which is preliminary data.</text>
</comment>